<organism evidence="1 2">
    <name type="scientific">Mycoplasmopsis edwardii</name>
    <dbReference type="NCBI Taxonomy" id="53558"/>
    <lineage>
        <taxon>Bacteria</taxon>
        <taxon>Bacillati</taxon>
        <taxon>Mycoplasmatota</taxon>
        <taxon>Mycoplasmoidales</taxon>
        <taxon>Metamycoplasmataceae</taxon>
        <taxon>Mycoplasmopsis</taxon>
    </lineage>
</organism>
<dbReference type="AlphaFoldDB" id="A0A3B0PIN3"/>
<gene>
    <name evidence="1" type="ORF">NCTC10132_00477</name>
</gene>
<accession>A0A3B0PIN3</accession>
<keyword evidence="2" id="KW-1185">Reference proteome</keyword>
<protein>
    <submittedName>
        <fullName evidence="1">Uncharacterized protein</fullName>
    </submittedName>
</protein>
<feature type="non-terminal residue" evidence="1">
    <location>
        <position position="137"/>
    </location>
</feature>
<sequence>MIFKARYISGEGVHFSLELQEKEYKLFLGNPYVESITARELSGPRYSEFKKDKAFLLNYAGAHVDVVYTNNVEHEEFGQRTNEFNYKHLDYNQENQPITFYTPEEVINSDIYNPNQNVSYELHNGYLQDQEYMHASW</sequence>
<evidence type="ECO:0000313" key="2">
    <source>
        <dbReference type="Proteomes" id="UP000257559"/>
    </source>
</evidence>
<evidence type="ECO:0000313" key="1">
    <source>
        <dbReference type="EMBL" id="SYV97118.1"/>
    </source>
</evidence>
<reference evidence="2" key="1">
    <citation type="submission" date="2018-06" db="EMBL/GenBank/DDBJ databases">
        <authorList>
            <consortium name="Pathogen Informatics"/>
        </authorList>
    </citation>
    <scope>NUCLEOTIDE SEQUENCE [LARGE SCALE GENOMIC DNA]</scope>
    <source>
        <strain evidence="2">NCTC10132</strain>
    </source>
</reference>
<dbReference type="KEGG" id="medw:NCTC10132_00477"/>
<dbReference type="Proteomes" id="UP000257559">
    <property type="component" value="Chromosome"/>
</dbReference>
<dbReference type="EMBL" id="LS991951">
    <property type="protein sequence ID" value="SYV97118.1"/>
    <property type="molecule type" value="Genomic_DNA"/>
</dbReference>
<proteinExistence type="predicted"/>
<name>A0A3B0PIN3_9BACT</name>